<keyword evidence="3" id="KW-1185">Reference proteome</keyword>
<evidence type="ECO:0008006" key="4">
    <source>
        <dbReference type="Google" id="ProtNLM"/>
    </source>
</evidence>
<evidence type="ECO:0000313" key="3">
    <source>
        <dbReference type="Proteomes" id="UP001648503"/>
    </source>
</evidence>
<feature type="region of interest" description="Disordered" evidence="1">
    <location>
        <begin position="188"/>
        <end position="227"/>
    </location>
</feature>
<gene>
    <name evidence="2" type="ORF">BASA50_007294</name>
</gene>
<dbReference type="EMBL" id="JAFCIX010000354">
    <property type="protein sequence ID" value="KAH6593484.1"/>
    <property type="molecule type" value="Genomic_DNA"/>
</dbReference>
<dbReference type="Proteomes" id="UP001648503">
    <property type="component" value="Unassembled WGS sequence"/>
</dbReference>
<evidence type="ECO:0000256" key="1">
    <source>
        <dbReference type="SAM" id="MobiDB-lite"/>
    </source>
</evidence>
<sequence length="633" mass="68823">MAIVDSVPISLDTSTAKPLDPYIFLPWKSEYQCQYTWKLPLFPSSSVALHSTPKHLASPLSDFHPKTTDRAAEADYGAMPLSRATTTSGSDASVKVNSCPKTVAFANVEKAAALPAQNNNLSRADVVGGSMASEGVPTNQSGNMVTEQDTALPSIESIAAATAATAGKHTHIEPCVHHSLPLQAMCGKSDNSEPHRSLLHAGSNPQPTLLTASRDSRETTLHTDQPARVQLLDVPSDKKHRTVHEQCPTSVPLRNSPIQSHPLMMPFGYGNTNPAVSENYFKTFNIRAPSEGVYANTSERGDRIREFRNSISSPTEATTERPKIANPNDALRLYIEARKQVEKLQMAYHSEYRSKYLDWTQSARRSSNIDSIVETEPPSPLSPVLKACSGITDNATGNSGVSKANPYYNLANPAAGLPLGSGVPGVPVKRIRPSLTTKISHPIESGSSEGVIPRDAFSKSLLSENARYFPIEAKPRIIDLTQQRKPTRLQSETTLNGASLRGQERGGRRCTAASVLPKHHQTNPTQSGRLGSAQVLNSGRSPYQGWSVFDEMMAIKPAGISDAETHMYRERRHYPCPPGPLQVQDDTRTFSQRYGALAGDSNPTHNTDEGALATWGLAKEVLQRAQSRDQQNK</sequence>
<accession>A0ABQ8F7C7</accession>
<evidence type="ECO:0000313" key="2">
    <source>
        <dbReference type="EMBL" id="KAH6593484.1"/>
    </source>
</evidence>
<feature type="compositionally biased region" description="Polar residues" evidence="1">
    <location>
        <begin position="203"/>
        <end position="213"/>
    </location>
</feature>
<protein>
    <recommendedName>
        <fullName evidence="4">Nuclear protein MDM1</fullName>
    </recommendedName>
</protein>
<organism evidence="2 3">
    <name type="scientific">Batrachochytrium salamandrivorans</name>
    <dbReference type="NCBI Taxonomy" id="1357716"/>
    <lineage>
        <taxon>Eukaryota</taxon>
        <taxon>Fungi</taxon>
        <taxon>Fungi incertae sedis</taxon>
        <taxon>Chytridiomycota</taxon>
        <taxon>Chytridiomycota incertae sedis</taxon>
        <taxon>Chytridiomycetes</taxon>
        <taxon>Rhizophydiales</taxon>
        <taxon>Rhizophydiales incertae sedis</taxon>
        <taxon>Batrachochytrium</taxon>
    </lineage>
</organism>
<reference evidence="2 3" key="1">
    <citation type="submission" date="2021-02" db="EMBL/GenBank/DDBJ databases">
        <title>Variation within the Batrachochytrium salamandrivorans European outbreak.</title>
        <authorList>
            <person name="Kelly M."/>
            <person name="Pasmans F."/>
            <person name="Shea T.P."/>
            <person name="Munoz J.F."/>
            <person name="Carranza S."/>
            <person name="Cuomo C.A."/>
            <person name="Martel A."/>
        </authorList>
    </citation>
    <scope>NUCLEOTIDE SEQUENCE [LARGE SCALE GENOMIC DNA]</scope>
    <source>
        <strain evidence="2 3">AMFP18/2</strain>
    </source>
</reference>
<proteinExistence type="predicted"/>
<comment type="caution">
    <text evidence="2">The sequence shown here is derived from an EMBL/GenBank/DDBJ whole genome shotgun (WGS) entry which is preliminary data.</text>
</comment>
<name>A0ABQ8F7C7_9FUNG</name>